<protein>
    <submittedName>
        <fullName evidence="1">Uncharacterized protein</fullName>
    </submittedName>
</protein>
<dbReference type="EMBL" id="GBRH01201877">
    <property type="protein sequence ID" value="JAD96018.1"/>
    <property type="molecule type" value="Transcribed_RNA"/>
</dbReference>
<reference evidence="1" key="2">
    <citation type="journal article" date="2015" name="Data Brief">
        <title>Shoot transcriptome of the giant reed, Arundo donax.</title>
        <authorList>
            <person name="Barrero R.A."/>
            <person name="Guerrero F.D."/>
            <person name="Moolhuijzen P."/>
            <person name="Goolsby J.A."/>
            <person name="Tidwell J."/>
            <person name="Bellgard S.E."/>
            <person name="Bellgard M.I."/>
        </authorList>
    </citation>
    <scope>NUCLEOTIDE SEQUENCE</scope>
    <source>
        <tissue evidence="1">Shoot tissue taken approximately 20 cm above the soil surface</tissue>
    </source>
</reference>
<organism evidence="1">
    <name type="scientific">Arundo donax</name>
    <name type="common">Giant reed</name>
    <name type="synonym">Donax arundinaceus</name>
    <dbReference type="NCBI Taxonomy" id="35708"/>
    <lineage>
        <taxon>Eukaryota</taxon>
        <taxon>Viridiplantae</taxon>
        <taxon>Streptophyta</taxon>
        <taxon>Embryophyta</taxon>
        <taxon>Tracheophyta</taxon>
        <taxon>Spermatophyta</taxon>
        <taxon>Magnoliopsida</taxon>
        <taxon>Liliopsida</taxon>
        <taxon>Poales</taxon>
        <taxon>Poaceae</taxon>
        <taxon>PACMAD clade</taxon>
        <taxon>Arundinoideae</taxon>
        <taxon>Arundineae</taxon>
        <taxon>Arundo</taxon>
    </lineage>
</organism>
<name>A0A0A9EAF7_ARUDO</name>
<sequence length="56" mass="6525">MLRESPLHKAPYFSGSVMHILLLAKIHAYRMVQMRSCGSHFISSLTHRKIDCILWL</sequence>
<evidence type="ECO:0000313" key="1">
    <source>
        <dbReference type="EMBL" id="JAD96018.1"/>
    </source>
</evidence>
<reference evidence="1" key="1">
    <citation type="submission" date="2014-09" db="EMBL/GenBank/DDBJ databases">
        <authorList>
            <person name="Magalhaes I.L.F."/>
            <person name="Oliveira U."/>
            <person name="Santos F.R."/>
            <person name="Vidigal T.H.D.A."/>
            <person name="Brescovit A.D."/>
            <person name="Santos A.J."/>
        </authorList>
    </citation>
    <scope>NUCLEOTIDE SEQUENCE</scope>
    <source>
        <tissue evidence="1">Shoot tissue taken approximately 20 cm above the soil surface</tissue>
    </source>
</reference>
<proteinExistence type="predicted"/>
<dbReference type="AlphaFoldDB" id="A0A0A9EAF7"/>
<accession>A0A0A9EAF7</accession>